<evidence type="ECO:0000313" key="1">
    <source>
        <dbReference type="EMBL" id="MBA4452855.1"/>
    </source>
</evidence>
<dbReference type="Proteomes" id="UP000559653">
    <property type="component" value="Unassembled WGS sequence"/>
</dbReference>
<dbReference type="EMBL" id="JACEMZ010000049">
    <property type="protein sequence ID" value="MBA4452855.1"/>
    <property type="molecule type" value="Genomic_DNA"/>
</dbReference>
<sequence length="76" mass="9159">MIPQNTTFITKDMIDQLEEEQRLIQKELVNYYSWINQGRISLEVAFQVIKEKLKKSRGSFGFDKLKFSLIFKRWTI</sequence>
<protein>
    <submittedName>
        <fullName evidence="1">Uncharacterized protein</fullName>
    </submittedName>
</protein>
<proteinExistence type="predicted"/>
<name>A0AC60VZV6_9ARCH</name>
<reference evidence="1 2" key="1">
    <citation type="journal article" date="2020" name="Appl. Environ. Microbiol.">
        <title>Genomic Characteristics of a Novel Species of Ammonia-Oxidizing Archaea from the Jiulong River Estuary.</title>
        <authorList>
            <person name="Zou D."/>
            <person name="Wan R."/>
            <person name="Han L."/>
            <person name="Xu M.N."/>
            <person name="Liu Y."/>
            <person name="Liu H."/>
            <person name="Kao S.J."/>
            <person name="Li M."/>
        </authorList>
    </citation>
    <scope>NUCLEOTIDE SEQUENCE [LARGE SCALE GENOMIC DNA]</scope>
    <source>
        <strain evidence="1">W1bin1</strain>
    </source>
</reference>
<organism evidence="1 2">
    <name type="scientific">Candidatus Nitrosomaritimum aestuariumsis</name>
    <dbReference type="NCBI Taxonomy" id="3342354"/>
    <lineage>
        <taxon>Archaea</taxon>
        <taxon>Nitrososphaerota</taxon>
        <taxon>Nitrososphaeria</taxon>
        <taxon>Nitrosopumilales</taxon>
        <taxon>Nitrosopumilaceae</taxon>
        <taxon>Candidatus Nitrosomaritimum</taxon>
    </lineage>
</organism>
<accession>A0AC60VZV6</accession>
<comment type="caution">
    <text evidence="1">The sequence shown here is derived from an EMBL/GenBank/DDBJ whole genome shotgun (WGS) entry which is preliminary data.</text>
</comment>
<gene>
    <name evidence="1" type="ORF">H2B03_06795</name>
</gene>
<evidence type="ECO:0000313" key="2">
    <source>
        <dbReference type="Proteomes" id="UP000559653"/>
    </source>
</evidence>